<proteinExistence type="predicted"/>
<feature type="compositionally biased region" description="Basic and acidic residues" evidence="1">
    <location>
        <begin position="41"/>
        <end position="51"/>
    </location>
</feature>
<gene>
    <name evidence="2" type="ORF">P171DRAFT_432582</name>
</gene>
<feature type="region of interest" description="Disordered" evidence="1">
    <location>
        <begin position="38"/>
        <end position="62"/>
    </location>
</feature>
<feature type="compositionally biased region" description="Polar residues" evidence="1">
    <location>
        <begin position="122"/>
        <end position="141"/>
    </location>
</feature>
<name>A0A9P4PDZ7_9PLEO</name>
<feature type="region of interest" description="Disordered" evidence="1">
    <location>
        <begin position="122"/>
        <end position="158"/>
    </location>
</feature>
<evidence type="ECO:0000313" key="2">
    <source>
        <dbReference type="EMBL" id="KAF2443290.1"/>
    </source>
</evidence>
<comment type="caution">
    <text evidence="2">The sequence shown here is derived from an EMBL/GenBank/DDBJ whole genome shotgun (WGS) entry which is preliminary data.</text>
</comment>
<dbReference type="Proteomes" id="UP000799764">
    <property type="component" value="Unassembled WGS sequence"/>
</dbReference>
<evidence type="ECO:0000313" key="3">
    <source>
        <dbReference type="Proteomes" id="UP000799764"/>
    </source>
</evidence>
<reference evidence="2" key="1">
    <citation type="journal article" date="2020" name="Stud. Mycol.">
        <title>101 Dothideomycetes genomes: a test case for predicting lifestyles and emergence of pathogens.</title>
        <authorList>
            <person name="Haridas S."/>
            <person name="Albert R."/>
            <person name="Binder M."/>
            <person name="Bloem J."/>
            <person name="Labutti K."/>
            <person name="Salamov A."/>
            <person name="Andreopoulos B."/>
            <person name="Baker S."/>
            <person name="Barry K."/>
            <person name="Bills G."/>
            <person name="Bluhm B."/>
            <person name="Cannon C."/>
            <person name="Castanera R."/>
            <person name="Culley D."/>
            <person name="Daum C."/>
            <person name="Ezra D."/>
            <person name="Gonzalez J."/>
            <person name="Henrissat B."/>
            <person name="Kuo A."/>
            <person name="Liang C."/>
            <person name="Lipzen A."/>
            <person name="Lutzoni F."/>
            <person name="Magnuson J."/>
            <person name="Mondo S."/>
            <person name="Nolan M."/>
            <person name="Ohm R."/>
            <person name="Pangilinan J."/>
            <person name="Park H.-J."/>
            <person name="Ramirez L."/>
            <person name="Alfaro M."/>
            <person name="Sun H."/>
            <person name="Tritt A."/>
            <person name="Yoshinaga Y."/>
            <person name="Zwiers L.-H."/>
            <person name="Turgeon B."/>
            <person name="Goodwin S."/>
            <person name="Spatafora J."/>
            <person name="Crous P."/>
            <person name="Grigoriev I."/>
        </authorList>
    </citation>
    <scope>NUCLEOTIDE SEQUENCE</scope>
    <source>
        <strain evidence="2">CBS 690.94</strain>
    </source>
</reference>
<keyword evidence="3" id="KW-1185">Reference proteome</keyword>
<accession>A0A9P4PDZ7</accession>
<protein>
    <submittedName>
        <fullName evidence="2">Uncharacterized protein</fullName>
    </submittedName>
</protein>
<dbReference type="AlphaFoldDB" id="A0A9P4PDZ7"/>
<sequence>MKRRKVTVSLEDTLTSFTLNNILVTSFPSLSRVAKHPVQTRQKEAPHRTSDTKTVSGPSGGKYTPYQTFNCTPYQAALSSINPRGVPPIKAHIFSSWSPAFQPTASTPSFLNPSPKSRIQAYLRTQPSPTQELSGRPNNRPCSKYSTSSSSSQSASAL</sequence>
<evidence type="ECO:0000256" key="1">
    <source>
        <dbReference type="SAM" id="MobiDB-lite"/>
    </source>
</evidence>
<feature type="compositionally biased region" description="Low complexity" evidence="1">
    <location>
        <begin position="143"/>
        <end position="158"/>
    </location>
</feature>
<dbReference type="EMBL" id="MU001502">
    <property type="protein sequence ID" value="KAF2443290.1"/>
    <property type="molecule type" value="Genomic_DNA"/>
</dbReference>
<organism evidence="2 3">
    <name type="scientific">Karstenula rhodostoma CBS 690.94</name>
    <dbReference type="NCBI Taxonomy" id="1392251"/>
    <lineage>
        <taxon>Eukaryota</taxon>
        <taxon>Fungi</taxon>
        <taxon>Dikarya</taxon>
        <taxon>Ascomycota</taxon>
        <taxon>Pezizomycotina</taxon>
        <taxon>Dothideomycetes</taxon>
        <taxon>Pleosporomycetidae</taxon>
        <taxon>Pleosporales</taxon>
        <taxon>Massarineae</taxon>
        <taxon>Didymosphaeriaceae</taxon>
        <taxon>Karstenula</taxon>
    </lineage>
</organism>